<dbReference type="STRING" id="1017273.SAMN05443094_10330"/>
<feature type="region of interest" description="Disordered" evidence="1">
    <location>
        <begin position="1"/>
        <end position="30"/>
    </location>
</feature>
<evidence type="ECO:0000313" key="5">
    <source>
        <dbReference type="Proteomes" id="UP000215545"/>
    </source>
</evidence>
<protein>
    <recommendedName>
        <fullName evidence="6">YfhD-like protein</fullName>
    </recommendedName>
</protein>
<dbReference type="RefSeq" id="WP_045851638.1">
    <property type="nucleotide sequence ID" value="NZ_FTLX01000003.1"/>
</dbReference>
<evidence type="ECO:0008006" key="6">
    <source>
        <dbReference type="Google" id="ProtNLM"/>
    </source>
</evidence>
<dbReference type="EMBL" id="FTLX01000003">
    <property type="protein sequence ID" value="SIQ54770.1"/>
    <property type="molecule type" value="Genomic_DNA"/>
</dbReference>
<evidence type="ECO:0000313" key="3">
    <source>
        <dbReference type="EMBL" id="SIQ54770.1"/>
    </source>
</evidence>
<reference evidence="3 4" key="1">
    <citation type="submission" date="2017-01" db="EMBL/GenBank/DDBJ databases">
        <authorList>
            <person name="Mah S.A."/>
            <person name="Swanson W.J."/>
            <person name="Moy G.W."/>
            <person name="Vacquier V.D."/>
        </authorList>
    </citation>
    <scope>NUCLEOTIDE SEQUENCE [LARGE SCALE GENOMIC DNA]</scope>
    <source>
        <strain evidence="3 4">NIO-1016</strain>
    </source>
</reference>
<name>A0A1N6TMY7_9BACI</name>
<keyword evidence="5" id="KW-1185">Reference proteome</keyword>
<sequence length="60" mass="6889">MGKDEHKTGSRGASGLSQTPKQLKIPADSVNEEYARELAELSQLRKKRSDKQNDHHFPWR</sequence>
<evidence type="ECO:0000313" key="4">
    <source>
        <dbReference type="Proteomes" id="UP000186385"/>
    </source>
</evidence>
<dbReference type="OrthoDB" id="2973490at2"/>
<dbReference type="EMBL" id="MWSK01000003">
    <property type="protein sequence ID" value="OXS78318.1"/>
    <property type="molecule type" value="Genomic_DNA"/>
</dbReference>
<reference evidence="5" key="2">
    <citation type="submission" date="2017-03" db="EMBL/GenBank/DDBJ databases">
        <title>Bacillus sp. V-88(T) DSM27956, whole genome shotgun sequencing project.</title>
        <authorList>
            <person name="Dastager S.G."/>
            <person name="Neurgaonkar P.S."/>
            <person name="Dharne M.S."/>
        </authorList>
    </citation>
    <scope>NUCLEOTIDE SEQUENCE [LARGE SCALE GENOMIC DNA]</scope>
    <source>
        <strain evidence="5">DSM 25145</strain>
    </source>
</reference>
<dbReference type="AlphaFoldDB" id="A0A1N6TMY7"/>
<gene>
    <name evidence="2" type="ORF">B1B05_06800</name>
    <name evidence="3" type="ORF">SAMN05443094_10330</name>
</gene>
<organism evidence="3 4">
    <name type="scientific">Domibacillus enclensis</name>
    <dbReference type="NCBI Taxonomy" id="1017273"/>
    <lineage>
        <taxon>Bacteria</taxon>
        <taxon>Bacillati</taxon>
        <taxon>Bacillota</taxon>
        <taxon>Bacilli</taxon>
        <taxon>Bacillales</taxon>
        <taxon>Bacillaceae</taxon>
        <taxon>Domibacillus</taxon>
    </lineage>
</organism>
<accession>A0A1N6TMY7</accession>
<reference evidence="2" key="3">
    <citation type="submission" date="2017-03" db="EMBL/GenBank/DDBJ databases">
        <authorList>
            <person name="Dastager S.G."/>
            <person name="Neurgaonkar P.S."/>
            <person name="Dharne M.S."/>
        </authorList>
    </citation>
    <scope>NUCLEOTIDE SEQUENCE</scope>
    <source>
        <strain evidence="2">DSM 25145</strain>
    </source>
</reference>
<dbReference type="Proteomes" id="UP000215545">
    <property type="component" value="Unassembled WGS sequence"/>
</dbReference>
<dbReference type="Proteomes" id="UP000186385">
    <property type="component" value="Unassembled WGS sequence"/>
</dbReference>
<proteinExistence type="predicted"/>
<evidence type="ECO:0000256" key="1">
    <source>
        <dbReference type="SAM" id="MobiDB-lite"/>
    </source>
</evidence>
<evidence type="ECO:0000313" key="2">
    <source>
        <dbReference type="EMBL" id="OXS78318.1"/>
    </source>
</evidence>